<dbReference type="Pfam" id="PF17237">
    <property type="entry name" value="Emr1"/>
    <property type="match status" value="1"/>
</dbReference>
<dbReference type="GO" id="GO:0007008">
    <property type="term" value="P:outer mitochondrial membrane organization"/>
    <property type="evidence" value="ECO:0007669"/>
    <property type="project" value="InterPro"/>
</dbReference>
<comment type="caution">
    <text evidence="1">The sequence shown here is derived from an EMBL/GenBank/DDBJ whole genome shotgun (WGS) entry which is preliminary data.</text>
</comment>
<dbReference type="GO" id="GO:0005739">
    <property type="term" value="C:mitochondrion"/>
    <property type="evidence" value="ECO:0007669"/>
    <property type="project" value="GOC"/>
</dbReference>
<protein>
    <submittedName>
        <fullName evidence="1">Uncharacterized protein</fullName>
    </submittedName>
</protein>
<dbReference type="OrthoDB" id="2122015at2759"/>
<proteinExistence type="predicted"/>
<evidence type="ECO:0000313" key="2">
    <source>
        <dbReference type="Proteomes" id="UP000886653"/>
    </source>
</evidence>
<dbReference type="AlphaFoldDB" id="A0A9P6NBJ0"/>
<dbReference type="EMBL" id="MU167423">
    <property type="protein sequence ID" value="KAG0140731.1"/>
    <property type="molecule type" value="Genomic_DNA"/>
</dbReference>
<organism evidence="1 2">
    <name type="scientific">Cronartium quercuum f. sp. fusiforme G11</name>
    <dbReference type="NCBI Taxonomy" id="708437"/>
    <lineage>
        <taxon>Eukaryota</taxon>
        <taxon>Fungi</taxon>
        <taxon>Dikarya</taxon>
        <taxon>Basidiomycota</taxon>
        <taxon>Pucciniomycotina</taxon>
        <taxon>Pucciniomycetes</taxon>
        <taxon>Pucciniales</taxon>
        <taxon>Coleosporiaceae</taxon>
        <taxon>Cronartium</taxon>
    </lineage>
</organism>
<reference evidence="1" key="1">
    <citation type="submission" date="2013-11" db="EMBL/GenBank/DDBJ databases">
        <title>Genome sequence of the fusiform rust pathogen reveals effectors for host alternation and coevolution with pine.</title>
        <authorList>
            <consortium name="DOE Joint Genome Institute"/>
            <person name="Smith K."/>
            <person name="Pendleton A."/>
            <person name="Kubisiak T."/>
            <person name="Anderson C."/>
            <person name="Salamov A."/>
            <person name="Aerts A."/>
            <person name="Riley R."/>
            <person name="Clum A."/>
            <person name="Lindquist E."/>
            <person name="Ence D."/>
            <person name="Campbell M."/>
            <person name="Kronenberg Z."/>
            <person name="Feau N."/>
            <person name="Dhillon B."/>
            <person name="Hamelin R."/>
            <person name="Burleigh J."/>
            <person name="Smith J."/>
            <person name="Yandell M."/>
            <person name="Nelson C."/>
            <person name="Grigoriev I."/>
            <person name="Davis J."/>
        </authorList>
    </citation>
    <scope>NUCLEOTIDE SEQUENCE</scope>
    <source>
        <strain evidence="1">G11</strain>
    </source>
</reference>
<name>A0A9P6NBJ0_9BASI</name>
<gene>
    <name evidence="1" type="ORF">CROQUDRAFT_337031</name>
</gene>
<dbReference type="InterPro" id="IPR035195">
    <property type="entry name" value="Emr1"/>
</dbReference>
<keyword evidence="2" id="KW-1185">Reference proteome</keyword>
<accession>A0A9P6NBJ0</accession>
<dbReference type="Proteomes" id="UP000886653">
    <property type="component" value="Unassembled WGS sequence"/>
</dbReference>
<evidence type="ECO:0000313" key="1">
    <source>
        <dbReference type="EMBL" id="KAG0140731.1"/>
    </source>
</evidence>
<sequence length="57" mass="6224">MAFPSLRQIFAAFRSPEQEADLSRTAFNRFLLFIFTIASVSLLASKAVQKAAITSGS</sequence>